<dbReference type="OrthoDB" id="1092930at2"/>
<proteinExistence type="predicted"/>
<reference evidence="1 2" key="1">
    <citation type="submission" date="2019-12" db="EMBL/GenBank/DDBJ databases">
        <title>The draft genomic sequence of strain Chitinophaga oryziterrae JCM 16595.</title>
        <authorList>
            <person name="Zhang X."/>
        </authorList>
    </citation>
    <scope>NUCLEOTIDE SEQUENCE [LARGE SCALE GENOMIC DNA]</scope>
    <source>
        <strain evidence="1 2">JCM 16595</strain>
    </source>
</reference>
<keyword evidence="2" id="KW-1185">Reference proteome</keyword>
<dbReference type="Pfam" id="PF14092">
    <property type="entry name" value="DUF4270"/>
    <property type="match status" value="1"/>
</dbReference>
<evidence type="ECO:0000313" key="2">
    <source>
        <dbReference type="Proteomes" id="UP000468388"/>
    </source>
</evidence>
<dbReference type="InterPro" id="IPR025366">
    <property type="entry name" value="DUF4270"/>
</dbReference>
<gene>
    <name evidence="1" type="ORF">GO495_09840</name>
</gene>
<protein>
    <submittedName>
        <fullName evidence="1">DUF4270 family protein</fullName>
    </submittedName>
</protein>
<dbReference type="EMBL" id="WRXO01000002">
    <property type="protein sequence ID" value="MVT40879.1"/>
    <property type="molecule type" value="Genomic_DNA"/>
</dbReference>
<sequence length="445" mass="49613">MNKSIRAKEACKYLVCALLITGAEACDKAGFSYDNIVDNGATQYIVVDSVTMNMNTVFLDSIPTSYQSLALVGNHTDPIFGTVSASSYWRVKAFNGATIPDLASYDSLVMIMRPNKTGMYGDTAAVQDVSVYRVTEKIDTRITNGYLYSYDKFATETTPLGSKQFKIRPSIDTLIRIKLDDALGADLYQKCKSKSQTVTDQIQFADYLKGLSIQPGANSKLVSSFRGDDSLTMRLYYHQNSGEKLTTTIDFPVYNAALQFNHIDVTRPSGSPLTALSSSNKLLASTSAGNRTYAQPLTNLISRIDMPYLKNISQLHKFFKVMRATLTVRPEKQTYQYPYNLPAKLTLCEINSTNSITDTLISPSTGGVQTGNLVIDYAYNLNTDYTYDITNYCIAQMSAVDANIRGLALIQPRNTGFTRFDRVVLGDRKNKFNNIEIKIYYLQYE</sequence>
<evidence type="ECO:0000313" key="1">
    <source>
        <dbReference type="EMBL" id="MVT40879.1"/>
    </source>
</evidence>
<dbReference type="AlphaFoldDB" id="A0A6N8J9I0"/>
<accession>A0A6N8J9I0</accession>
<dbReference type="Proteomes" id="UP000468388">
    <property type="component" value="Unassembled WGS sequence"/>
</dbReference>
<comment type="caution">
    <text evidence="1">The sequence shown here is derived from an EMBL/GenBank/DDBJ whole genome shotgun (WGS) entry which is preliminary data.</text>
</comment>
<name>A0A6N8J9I0_9BACT</name>
<organism evidence="1 2">
    <name type="scientific">Chitinophaga oryziterrae</name>
    <dbReference type="NCBI Taxonomy" id="1031224"/>
    <lineage>
        <taxon>Bacteria</taxon>
        <taxon>Pseudomonadati</taxon>
        <taxon>Bacteroidota</taxon>
        <taxon>Chitinophagia</taxon>
        <taxon>Chitinophagales</taxon>
        <taxon>Chitinophagaceae</taxon>
        <taxon>Chitinophaga</taxon>
    </lineage>
</organism>
<dbReference type="RefSeq" id="WP_157299511.1">
    <property type="nucleotide sequence ID" value="NZ_BAAAZB010000010.1"/>
</dbReference>